<accession>A0A4Y8WQ26</accession>
<comment type="caution">
    <text evidence="1">The sequence shown here is derived from an EMBL/GenBank/DDBJ whole genome shotgun (WGS) entry which is preliminary data.</text>
</comment>
<dbReference type="STRING" id="1122973.GCA_000379925_02028"/>
<protein>
    <recommendedName>
        <fullName evidence="3">BACON domain-containing protein</fullName>
    </recommendedName>
</protein>
<evidence type="ECO:0000313" key="1">
    <source>
        <dbReference type="EMBL" id="TFH95446.1"/>
    </source>
</evidence>
<keyword evidence="2" id="KW-1185">Reference proteome</keyword>
<organism evidence="1 2">
    <name type="scientific">Porphyromonas levii</name>
    <dbReference type="NCBI Taxonomy" id="28114"/>
    <lineage>
        <taxon>Bacteria</taxon>
        <taxon>Pseudomonadati</taxon>
        <taxon>Bacteroidota</taxon>
        <taxon>Bacteroidia</taxon>
        <taxon>Bacteroidales</taxon>
        <taxon>Porphyromonadaceae</taxon>
        <taxon>Porphyromonas</taxon>
    </lineage>
</organism>
<proteinExistence type="predicted"/>
<dbReference type="EMBL" id="SPNC01000050">
    <property type="protein sequence ID" value="TFH95446.1"/>
    <property type="molecule type" value="Genomic_DNA"/>
</dbReference>
<gene>
    <name evidence="1" type="ORF">E4P47_04520</name>
</gene>
<dbReference type="Proteomes" id="UP000297225">
    <property type="component" value="Unassembled WGS sequence"/>
</dbReference>
<name>A0A4Y8WQ26_9PORP</name>
<sequence>MEIKRSIGMLLVALCLVLGLTMCKGGEQPAPVKKSYLALSTEDITLSATRVASLVTIKSTQDWKSDLKASLPRAEGALLPVSIGEKEWLRITPAMGKAGVTNMVVSVIQEKLPTESSSTMVKFTSIDGTLSRSLTVKYEPKK</sequence>
<dbReference type="AlphaFoldDB" id="A0A4Y8WQ26"/>
<evidence type="ECO:0000313" key="2">
    <source>
        <dbReference type="Proteomes" id="UP000297225"/>
    </source>
</evidence>
<dbReference type="RefSeq" id="WP_134849564.1">
    <property type="nucleotide sequence ID" value="NZ_CP197400.1"/>
</dbReference>
<reference evidence="1 2" key="1">
    <citation type="submission" date="2019-03" db="EMBL/GenBank/DDBJ databases">
        <title>Porphyromonas levii Isolated from the Uterus of Dairy Cows.</title>
        <authorList>
            <person name="Francis A.M."/>
        </authorList>
    </citation>
    <scope>NUCLEOTIDE SEQUENCE [LARGE SCALE GENOMIC DNA]</scope>
    <source>
        <strain evidence="1 2">AF5678</strain>
    </source>
</reference>
<evidence type="ECO:0008006" key="3">
    <source>
        <dbReference type="Google" id="ProtNLM"/>
    </source>
</evidence>